<name>A0ABW9B108_9BURK</name>
<evidence type="ECO:0000313" key="2">
    <source>
        <dbReference type="Proteomes" id="UP001629230"/>
    </source>
</evidence>
<gene>
    <name evidence="1" type="ORF">PQR57_36840</name>
</gene>
<protein>
    <submittedName>
        <fullName evidence="1">Uncharacterized protein</fullName>
    </submittedName>
</protein>
<dbReference type="RefSeq" id="WP_279388554.1">
    <property type="nucleotide sequence ID" value="NZ_JAQQEZ010000043.1"/>
</dbReference>
<organism evidence="1 2">
    <name type="scientific">Paraburkholderia dipogonis</name>
    <dbReference type="NCBI Taxonomy" id="1211383"/>
    <lineage>
        <taxon>Bacteria</taxon>
        <taxon>Pseudomonadati</taxon>
        <taxon>Pseudomonadota</taxon>
        <taxon>Betaproteobacteria</taxon>
        <taxon>Burkholderiales</taxon>
        <taxon>Burkholderiaceae</taxon>
        <taxon>Paraburkholderia</taxon>
    </lineage>
</organism>
<reference evidence="1 2" key="1">
    <citation type="journal article" date="2024" name="Chem. Sci.">
        <title>Discovery of megapolipeptins by genome mining of a Burkholderiales bacteria collection.</title>
        <authorList>
            <person name="Paulo B.S."/>
            <person name="Recchia M.J.J."/>
            <person name="Lee S."/>
            <person name="Fergusson C.H."/>
            <person name="Romanowski S.B."/>
            <person name="Hernandez A."/>
            <person name="Krull N."/>
            <person name="Liu D.Y."/>
            <person name="Cavanagh H."/>
            <person name="Bos A."/>
            <person name="Gray C.A."/>
            <person name="Murphy B.T."/>
            <person name="Linington R.G."/>
            <person name="Eustaquio A.S."/>
        </authorList>
    </citation>
    <scope>NUCLEOTIDE SEQUENCE [LARGE SCALE GENOMIC DNA]</scope>
    <source>
        <strain evidence="1 2">RL17-350-BIC-A</strain>
    </source>
</reference>
<evidence type="ECO:0000313" key="1">
    <source>
        <dbReference type="EMBL" id="MFM0006540.1"/>
    </source>
</evidence>
<comment type="caution">
    <text evidence="1">The sequence shown here is derived from an EMBL/GenBank/DDBJ whole genome shotgun (WGS) entry which is preliminary data.</text>
</comment>
<proteinExistence type="predicted"/>
<dbReference type="Proteomes" id="UP001629230">
    <property type="component" value="Unassembled WGS sequence"/>
</dbReference>
<accession>A0ABW9B108</accession>
<dbReference type="EMBL" id="JAQQEZ010000043">
    <property type="protein sequence ID" value="MFM0006540.1"/>
    <property type="molecule type" value="Genomic_DNA"/>
</dbReference>
<sequence>MAIGSLDIFPARQKGGIQLPLFYVDRSWRFGACYDPMQGV</sequence>
<keyword evidence="2" id="KW-1185">Reference proteome</keyword>